<reference evidence="7" key="1">
    <citation type="submission" date="2020-12" db="EMBL/GenBank/DDBJ databases">
        <title>Desulfobium dissulfuricans gen. nov., sp. nov., a novel mesophilic, sulfate-reducing bacterium isolated from a deep-sea hydrothermal vent.</title>
        <authorList>
            <person name="Hashimoto Y."/>
            <person name="Tame A."/>
            <person name="Sawayama S."/>
            <person name="Miyazaki J."/>
            <person name="Takai K."/>
            <person name="Nakagawa S."/>
        </authorList>
    </citation>
    <scope>NUCLEOTIDE SEQUENCE</scope>
    <source>
        <strain evidence="7">GF1</strain>
    </source>
</reference>
<evidence type="ECO:0000313" key="7">
    <source>
        <dbReference type="EMBL" id="BCO09697.1"/>
    </source>
</evidence>
<dbReference type="InterPro" id="IPR029063">
    <property type="entry name" value="SAM-dependent_MTases_sf"/>
</dbReference>
<evidence type="ECO:0000256" key="2">
    <source>
        <dbReference type="ARBA" id="ARBA00022552"/>
    </source>
</evidence>
<feature type="binding site" evidence="6">
    <location>
        <position position="81"/>
    </location>
    <ligand>
        <name>S-adenosyl-L-methionine</name>
        <dbReference type="ChEBI" id="CHEBI:59789"/>
    </ligand>
</feature>
<feature type="binding site" evidence="6">
    <location>
        <begin position="34"/>
        <end position="36"/>
    </location>
    <ligand>
        <name>S-adenosyl-L-methionine</name>
        <dbReference type="ChEBI" id="CHEBI:59789"/>
    </ligand>
</feature>
<keyword evidence="6" id="KW-0963">Cytoplasm</keyword>
<comment type="catalytic activity">
    <reaction evidence="6">
        <text>cytidine(1402) in 16S rRNA + S-adenosyl-L-methionine = N(4)-methylcytidine(1402) in 16S rRNA + S-adenosyl-L-homocysteine + H(+)</text>
        <dbReference type="Rhea" id="RHEA:42928"/>
        <dbReference type="Rhea" id="RHEA-COMP:10286"/>
        <dbReference type="Rhea" id="RHEA-COMP:10287"/>
        <dbReference type="ChEBI" id="CHEBI:15378"/>
        <dbReference type="ChEBI" id="CHEBI:57856"/>
        <dbReference type="ChEBI" id="CHEBI:59789"/>
        <dbReference type="ChEBI" id="CHEBI:74506"/>
        <dbReference type="ChEBI" id="CHEBI:82748"/>
        <dbReference type="EC" id="2.1.1.199"/>
    </reaction>
</comment>
<evidence type="ECO:0000256" key="1">
    <source>
        <dbReference type="ARBA" id="ARBA00010396"/>
    </source>
</evidence>
<dbReference type="GO" id="GO:0005737">
    <property type="term" value="C:cytoplasm"/>
    <property type="evidence" value="ECO:0007669"/>
    <property type="project" value="UniProtKB-SubCell"/>
</dbReference>
<feature type="binding site" evidence="6">
    <location>
        <position position="109"/>
    </location>
    <ligand>
        <name>S-adenosyl-L-methionine</name>
        <dbReference type="ChEBI" id="CHEBI:59789"/>
    </ligand>
</feature>
<dbReference type="FunFam" id="1.10.150.170:FF:000003">
    <property type="entry name" value="Ribosomal RNA small subunit methyltransferase H"/>
    <property type="match status" value="1"/>
</dbReference>
<accession>A0A915U605</accession>
<keyword evidence="8" id="KW-1185">Reference proteome</keyword>
<proteinExistence type="inferred from homology"/>
<organism evidence="7 8">
    <name type="scientific">Desulfolithobacter dissulfuricans</name>
    <dbReference type="NCBI Taxonomy" id="2795293"/>
    <lineage>
        <taxon>Bacteria</taxon>
        <taxon>Pseudomonadati</taxon>
        <taxon>Thermodesulfobacteriota</taxon>
        <taxon>Desulfobulbia</taxon>
        <taxon>Desulfobulbales</taxon>
        <taxon>Desulfobulbaceae</taxon>
        <taxon>Desulfolithobacter</taxon>
    </lineage>
</organism>
<protein>
    <recommendedName>
        <fullName evidence="6">Ribosomal RNA small subunit methyltransferase H</fullName>
        <ecNumber evidence="6">2.1.1.199</ecNumber>
    </recommendedName>
    <alternativeName>
        <fullName evidence="6">16S rRNA m(4)C1402 methyltransferase</fullName>
    </alternativeName>
    <alternativeName>
        <fullName evidence="6">rRNA (cytosine-N(4)-)-methyltransferase RsmH</fullName>
    </alternativeName>
</protein>
<dbReference type="InterPro" id="IPR002903">
    <property type="entry name" value="RsmH"/>
</dbReference>
<evidence type="ECO:0000256" key="6">
    <source>
        <dbReference type="HAMAP-Rule" id="MF_01007"/>
    </source>
</evidence>
<keyword evidence="5 6" id="KW-0949">S-adenosyl-L-methionine</keyword>
<evidence type="ECO:0000256" key="5">
    <source>
        <dbReference type="ARBA" id="ARBA00022691"/>
    </source>
</evidence>
<dbReference type="Gene3D" id="1.10.150.170">
    <property type="entry name" value="Putative methyltransferase TM0872, insert domain"/>
    <property type="match status" value="1"/>
</dbReference>
<gene>
    <name evidence="6 7" type="primary">rsmH</name>
    <name evidence="7" type="ORF">GF1_20730</name>
</gene>
<dbReference type="EMBL" id="AP024233">
    <property type="protein sequence ID" value="BCO09697.1"/>
    <property type="molecule type" value="Genomic_DNA"/>
</dbReference>
<dbReference type="PANTHER" id="PTHR11265">
    <property type="entry name" value="S-ADENOSYL-METHYLTRANSFERASE MRAW"/>
    <property type="match status" value="1"/>
</dbReference>
<evidence type="ECO:0000256" key="4">
    <source>
        <dbReference type="ARBA" id="ARBA00022679"/>
    </source>
</evidence>
<evidence type="ECO:0000313" key="8">
    <source>
        <dbReference type="Proteomes" id="UP001063350"/>
    </source>
</evidence>
<dbReference type="HAMAP" id="MF_01007">
    <property type="entry name" value="16SrRNA_methyltr_H"/>
    <property type="match status" value="1"/>
</dbReference>
<comment type="subcellular location">
    <subcellularLocation>
        <location evidence="6">Cytoplasm</location>
    </subcellularLocation>
</comment>
<dbReference type="NCBIfam" id="TIGR00006">
    <property type="entry name" value="16S rRNA (cytosine(1402)-N(4))-methyltransferase RsmH"/>
    <property type="match status" value="1"/>
</dbReference>
<evidence type="ECO:0000256" key="3">
    <source>
        <dbReference type="ARBA" id="ARBA00022603"/>
    </source>
</evidence>
<dbReference type="SUPFAM" id="SSF53335">
    <property type="entry name" value="S-adenosyl-L-methionine-dependent methyltransferases"/>
    <property type="match status" value="1"/>
</dbReference>
<dbReference type="Proteomes" id="UP001063350">
    <property type="component" value="Chromosome"/>
</dbReference>
<keyword evidence="4 6" id="KW-0808">Transferase</keyword>
<dbReference type="PANTHER" id="PTHR11265:SF0">
    <property type="entry name" value="12S RRNA N4-METHYLCYTIDINE METHYLTRANSFERASE"/>
    <property type="match status" value="1"/>
</dbReference>
<dbReference type="Gene3D" id="3.40.50.150">
    <property type="entry name" value="Vaccinia Virus protein VP39"/>
    <property type="match status" value="1"/>
</dbReference>
<comment type="similarity">
    <text evidence="1 6">Belongs to the methyltransferase superfamily. RsmH family.</text>
</comment>
<keyword evidence="2 6" id="KW-0698">rRNA processing</keyword>
<feature type="binding site" evidence="6">
    <location>
        <position position="54"/>
    </location>
    <ligand>
        <name>S-adenosyl-L-methionine</name>
        <dbReference type="ChEBI" id="CHEBI:59789"/>
    </ligand>
</feature>
<dbReference type="KEGG" id="ddu:GF1_20730"/>
<dbReference type="Pfam" id="PF01795">
    <property type="entry name" value="Methyltransf_5"/>
    <property type="match status" value="1"/>
</dbReference>
<dbReference type="PIRSF" id="PIRSF004486">
    <property type="entry name" value="MraW"/>
    <property type="match status" value="1"/>
</dbReference>
<dbReference type="AlphaFoldDB" id="A0A915U605"/>
<dbReference type="SUPFAM" id="SSF81799">
    <property type="entry name" value="Putative methyltransferase TM0872, insert domain"/>
    <property type="match status" value="1"/>
</dbReference>
<dbReference type="GO" id="GO:0071424">
    <property type="term" value="F:rRNA (cytosine-N4-)-methyltransferase activity"/>
    <property type="evidence" value="ECO:0007669"/>
    <property type="project" value="UniProtKB-UniRule"/>
</dbReference>
<comment type="function">
    <text evidence="6">Specifically methylates the N4 position of cytidine in position 1402 (C1402) of 16S rRNA.</text>
</comment>
<dbReference type="InterPro" id="IPR023397">
    <property type="entry name" value="SAM-dep_MeTrfase_MraW_recog"/>
</dbReference>
<sequence>MGSAPHVSVLLGEVLAYLQPQGGGVYVDGTLGLGGHAEAILEASAPGGRVIGFEWDQEAAALAAERLARFGDRIRIIPASYAELAGRLEEAGELPVDGLLLDLGVSSLQLDRPERGFSFRHDAPLDMRMSADLSLTGADLVARLGEEELADVFYRFGEERQARRIARFVVEERKKTPITTTRQLAELVARAIPRKYHPRRIHVATRVFQALRIAVNREFDNIVQVLAQAPSVLKKGGVLCVITFHSLEDRIVKRGLMDNPAYELVTRKPVEPSPEEIQRNPRARSARLRVARIVTTLDSGLRD</sequence>
<dbReference type="GO" id="GO:0070475">
    <property type="term" value="P:rRNA base methylation"/>
    <property type="evidence" value="ECO:0007669"/>
    <property type="project" value="UniProtKB-UniRule"/>
</dbReference>
<dbReference type="EC" id="2.1.1.199" evidence="6"/>
<feature type="binding site" evidence="6">
    <location>
        <position position="102"/>
    </location>
    <ligand>
        <name>S-adenosyl-L-methionine</name>
        <dbReference type="ChEBI" id="CHEBI:59789"/>
    </ligand>
</feature>
<keyword evidence="3 6" id="KW-0489">Methyltransferase</keyword>
<dbReference type="RefSeq" id="WP_267926451.1">
    <property type="nucleotide sequence ID" value="NZ_AP024233.1"/>
</dbReference>
<name>A0A915U605_9BACT</name>